<dbReference type="Gene3D" id="3.30.450.20">
    <property type="entry name" value="PAS domain"/>
    <property type="match status" value="2"/>
</dbReference>
<evidence type="ECO:0000313" key="21">
    <source>
        <dbReference type="Proteomes" id="UP000541109"/>
    </source>
</evidence>
<dbReference type="PIRSF" id="PIRSF036431">
    <property type="entry name" value="STHK_DctB"/>
    <property type="match status" value="1"/>
</dbReference>
<evidence type="ECO:0000256" key="14">
    <source>
        <dbReference type="ARBA" id="ARBA00023136"/>
    </source>
</evidence>
<keyword evidence="4" id="KW-1003">Cell membrane</keyword>
<accession>A0A839ACE8</accession>
<proteinExistence type="predicted"/>
<dbReference type="RefSeq" id="WP_182164768.1">
    <property type="nucleotide sequence ID" value="NZ_JACFXV010000048.1"/>
</dbReference>
<dbReference type="InterPro" id="IPR005467">
    <property type="entry name" value="His_kinase_dom"/>
</dbReference>
<keyword evidence="8 18" id="KW-0812">Transmembrane</keyword>
<dbReference type="InterPro" id="IPR036890">
    <property type="entry name" value="HATPase_C_sf"/>
</dbReference>
<dbReference type="InterPro" id="IPR004358">
    <property type="entry name" value="Sig_transdc_His_kin-like_C"/>
</dbReference>
<dbReference type="SMART" id="SM00388">
    <property type="entry name" value="HisKA"/>
    <property type="match status" value="1"/>
</dbReference>
<feature type="transmembrane region" description="Helical" evidence="18">
    <location>
        <begin position="12"/>
        <end position="34"/>
    </location>
</feature>
<keyword evidence="11" id="KW-0067">ATP-binding</keyword>
<keyword evidence="7" id="KW-0808">Transferase</keyword>
<feature type="domain" description="Histidine kinase" evidence="19">
    <location>
        <begin position="385"/>
        <end position="598"/>
    </location>
</feature>
<evidence type="ECO:0000256" key="7">
    <source>
        <dbReference type="ARBA" id="ARBA00022679"/>
    </source>
</evidence>
<dbReference type="InterPro" id="IPR017055">
    <property type="entry name" value="Sig_transdc_His_kinase_DctB"/>
</dbReference>
<sequence>MRRLSKKNRQNLVLTAIALCAAIAIAVVSFVTFVTGEKLFLDEIRTRAQATLAVQAATLDRHLDKFRLLPPLLAQRPDVQAMIALRDPVGGERVAAIVAAMSGAREVVFLDALGRPLSSSAWAGRNLSPQPLPAFPAAFAEAMEGRLGRELLPGDAASTASYVFASAVRTNGIEVGVVAVRVDLASVEQAWALSKDPLVATNEAGEIIVTNRPEWRGRRLVDITARQPRGRVPPTPEISFQRSPRSGFSLIRLDDGRETLNALHLSQPLTVLGWSVGTFFDTTLAHSQAEKATIIALLACLLISGVGWVALERRRATLRRMRDDRAAALRLERRVRERTLDLSEANRQLAREVEEREAAEVELRRAQAELVQAAKLATLGRMSAALSHEFNQPLAAIRSNAENAQILLSRDMGAKAEGNLAKIIAMVERMAEISRTLKGFTRRAGTETKPVRLNSVIDEALMLLSPRIKRSEIEIVIERPAGDPVALAGHIRLEQVVLNLLSNALDAVGDRADGIVRLSLAETDEHAVIEVADNGPGVPQDAIANIFDPFFTTKEVGEGLGLGLSIAYKIVHDFDGTLTVSAAPEGGALFTVRLPRCDTASRAAAE</sequence>
<dbReference type="PANTHER" id="PTHR43065:SF46">
    <property type="entry name" value="C4-DICARBOXYLATE TRANSPORT SENSOR PROTEIN DCTB"/>
    <property type="match status" value="1"/>
</dbReference>
<dbReference type="GO" id="GO:0005524">
    <property type="term" value="F:ATP binding"/>
    <property type="evidence" value="ECO:0007669"/>
    <property type="project" value="UniProtKB-KW"/>
</dbReference>
<evidence type="ECO:0000256" key="15">
    <source>
        <dbReference type="ARBA" id="ARBA00059004"/>
    </source>
</evidence>
<dbReference type="GO" id="GO:0000155">
    <property type="term" value="F:phosphorelay sensor kinase activity"/>
    <property type="evidence" value="ECO:0007669"/>
    <property type="project" value="InterPro"/>
</dbReference>
<evidence type="ECO:0000256" key="18">
    <source>
        <dbReference type="SAM" id="Phobius"/>
    </source>
</evidence>
<evidence type="ECO:0000256" key="10">
    <source>
        <dbReference type="ARBA" id="ARBA00022777"/>
    </source>
</evidence>
<evidence type="ECO:0000256" key="17">
    <source>
        <dbReference type="SAM" id="Coils"/>
    </source>
</evidence>
<evidence type="ECO:0000256" key="1">
    <source>
        <dbReference type="ARBA" id="ARBA00000085"/>
    </source>
</evidence>
<dbReference type="InterPro" id="IPR036097">
    <property type="entry name" value="HisK_dim/P_sf"/>
</dbReference>
<keyword evidence="12 18" id="KW-1133">Transmembrane helix</keyword>
<dbReference type="InterPro" id="IPR003661">
    <property type="entry name" value="HisK_dim/P_dom"/>
</dbReference>
<evidence type="ECO:0000256" key="5">
    <source>
        <dbReference type="ARBA" id="ARBA00022519"/>
    </source>
</evidence>
<dbReference type="SMART" id="SM00387">
    <property type="entry name" value="HATPase_c"/>
    <property type="match status" value="1"/>
</dbReference>
<dbReference type="SUPFAM" id="SSF47384">
    <property type="entry name" value="Homodimeric domain of signal transducing histidine kinase"/>
    <property type="match status" value="1"/>
</dbReference>
<evidence type="ECO:0000256" key="4">
    <source>
        <dbReference type="ARBA" id="ARBA00022475"/>
    </source>
</evidence>
<organism evidence="20 21">
    <name type="scientific">Stappia albiluteola</name>
    <dbReference type="NCBI Taxonomy" id="2758565"/>
    <lineage>
        <taxon>Bacteria</taxon>
        <taxon>Pseudomonadati</taxon>
        <taxon>Pseudomonadota</taxon>
        <taxon>Alphaproteobacteria</taxon>
        <taxon>Hyphomicrobiales</taxon>
        <taxon>Stappiaceae</taxon>
        <taxon>Stappia</taxon>
    </lineage>
</organism>
<dbReference type="Proteomes" id="UP000541109">
    <property type="component" value="Unassembled WGS sequence"/>
</dbReference>
<dbReference type="Gene3D" id="1.10.287.130">
    <property type="match status" value="1"/>
</dbReference>
<dbReference type="PRINTS" id="PR00344">
    <property type="entry name" value="BCTRLSENSOR"/>
</dbReference>
<dbReference type="FunFam" id="1.10.287.130:FF:000049">
    <property type="entry name" value="C4-dicarboxylate transport sensor protein DctB"/>
    <property type="match status" value="1"/>
</dbReference>
<evidence type="ECO:0000256" key="6">
    <source>
        <dbReference type="ARBA" id="ARBA00022553"/>
    </source>
</evidence>
<evidence type="ECO:0000256" key="12">
    <source>
        <dbReference type="ARBA" id="ARBA00022989"/>
    </source>
</evidence>
<keyword evidence="17" id="KW-0175">Coiled coil</keyword>
<evidence type="ECO:0000256" key="2">
    <source>
        <dbReference type="ARBA" id="ARBA00004429"/>
    </source>
</evidence>
<keyword evidence="14 18" id="KW-0472">Membrane</keyword>
<evidence type="ECO:0000256" key="9">
    <source>
        <dbReference type="ARBA" id="ARBA00022741"/>
    </source>
</evidence>
<name>A0A839ACE8_9HYPH</name>
<protein>
    <recommendedName>
        <fullName evidence="16">C4-dicarboxylate transport sensor protein DctB</fullName>
        <ecNumber evidence="3">2.7.13.3</ecNumber>
    </recommendedName>
</protein>
<gene>
    <name evidence="20" type="ORF">H2509_09745</name>
</gene>
<evidence type="ECO:0000256" key="3">
    <source>
        <dbReference type="ARBA" id="ARBA00012438"/>
    </source>
</evidence>
<comment type="catalytic activity">
    <reaction evidence="1">
        <text>ATP + protein L-histidine = ADP + protein N-phospho-L-histidine.</text>
        <dbReference type="EC" id="2.7.13.3"/>
    </reaction>
</comment>
<keyword evidence="6" id="KW-0597">Phosphoprotein</keyword>
<keyword evidence="10 20" id="KW-0418">Kinase</keyword>
<evidence type="ECO:0000256" key="8">
    <source>
        <dbReference type="ARBA" id="ARBA00022692"/>
    </source>
</evidence>
<comment type="function">
    <text evidence="15">Member of the two-component regulatory system DctB/DctD involved in the transport of C4-dicarboxylates. DctB functions as a membrane-associated protein kinase that phosphorylates DctD in response to environmental signals.</text>
</comment>
<feature type="coiled-coil region" evidence="17">
    <location>
        <begin position="342"/>
        <end position="376"/>
    </location>
</feature>
<keyword evidence="9" id="KW-0547">Nucleotide-binding</keyword>
<dbReference type="AlphaFoldDB" id="A0A839ACE8"/>
<dbReference type="GO" id="GO:0005886">
    <property type="term" value="C:plasma membrane"/>
    <property type="evidence" value="ECO:0007669"/>
    <property type="project" value="UniProtKB-SubCell"/>
</dbReference>
<evidence type="ECO:0000256" key="16">
    <source>
        <dbReference type="ARBA" id="ARBA00073143"/>
    </source>
</evidence>
<dbReference type="PROSITE" id="PS50109">
    <property type="entry name" value="HIS_KIN"/>
    <property type="match status" value="1"/>
</dbReference>
<evidence type="ECO:0000256" key="13">
    <source>
        <dbReference type="ARBA" id="ARBA00023012"/>
    </source>
</evidence>
<reference evidence="20 21" key="1">
    <citation type="submission" date="2020-07" db="EMBL/GenBank/DDBJ databases">
        <title>Stappia sp., F7233, whole genome shotgun sequencing project.</title>
        <authorList>
            <person name="Jiang S."/>
            <person name="Liu Z.W."/>
            <person name="Du Z.J."/>
        </authorList>
    </citation>
    <scope>NUCLEOTIDE SEQUENCE [LARGE SCALE GENOMIC DNA]</scope>
    <source>
        <strain evidence="20 21">F7233</strain>
    </source>
</reference>
<dbReference type="SUPFAM" id="SSF55874">
    <property type="entry name" value="ATPase domain of HSP90 chaperone/DNA topoisomerase II/histidine kinase"/>
    <property type="match status" value="1"/>
</dbReference>
<dbReference type="PANTHER" id="PTHR43065">
    <property type="entry name" value="SENSOR HISTIDINE KINASE"/>
    <property type="match status" value="1"/>
</dbReference>
<feature type="transmembrane region" description="Helical" evidence="18">
    <location>
        <begin position="292"/>
        <end position="311"/>
    </location>
</feature>
<dbReference type="EMBL" id="JACFXV010000048">
    <property type="protein sequence ID" value="MBA5777410.1"/>
    <property type="molecule type" value="Genomic_DNA"/>
</dbReference>
<evidence type="ECO:0000256" key="11">
    <source>
        <dbReference type="ARBA" id="ARBA00022840"/>
    </source>
</evidence>
<dbReference type="EC" id="2.7.13.3" evidence="3"/>
<comment type="caution">
    <text evidence="20">The sequence shown here is derived from an EMBL/GenBank/DDBJ whole genome shotgun (WGS) entry which is preliminary data.</text>
</comment>
<dbReference type="CDD" id="cd00082">
    <property type="entry name" value="HisKA"/>
    <property type="match status" value="1"/>
</dbReference>
<evidence type="ECO:0000259" key="19">
    <source>
        <dbReference type="PROSITE" id="PS50109"/>
    </source>
</evidence>
<keyword evidence="21" id="KW-1185">Reference proteome</keyword>
<dbReference type="Pfam" id="PF02518">
    <property type="entry name" value="HATPase_c"/>
    <property type="match status" value="1"/>
</dbReference>
<keyword evidence="13" id="KW-0902">Two-component regulatory system</keyword>
<keyword evidence="5" id="KW-0997">Cell inner membrane</keyword>
<dbReference type="Gene3D" id="3.30.565.10">
    <property type="entry name" value="Histidine kinase-like ATPase, C-terminal domain"/>
    <property type="match status" value="1"/>
</dbReference>
<evidence type="ECO:0000313" key="20">
    <source>
        <dbReference type="EMBL" id="MBA5777410.1"/>
    </source>
</evidence>
<comment type="subcellular location">
    <subcellularLocation>
        <location evidence="2">Cell inner membrane</location>
        <topology evidence="2">Multi-pass membrane protein</topology>
    </subcellularLocation>
</comment>
<dbReference type="InterPro" id="IPR003594">
    <property type="entry name" value="HATPase_dom"/>
</dbReference>